<dbReference type="RefSeq" id="WP_301478162.1">
    <property type="nucleotide sequence ID" value="NZ_BAAAHU010000030.1"/>
</dbReference>
<keyword evidence="2" id="KW-1185">Reference proteome</keyword>
<dbReference type="Proteomes" id="UP001501072">
    <property type="component" value="Unassembled WGS sequence"/>
</dbReference>
<dbReference type="EMBL" id="BAAAHU010000030">
    <property type="protein sequence ID" value="GAA1011308.1"/>
    <property type="molecule type" value="Genomic_DNA"/>
</dbReference>
<organism evidence="1 2">
    <name type="scientific">Streptomyces thermogriseus</name>
    <dbReference type="NCBI Taxonomy" id="75292"/>
    <lineage>
        <taxon>Bacteria</taxon>
        <taxon>Bacillati</taxon>
        <taxon>Actinomycetota</taxon>
        <taxon>Actinomycetes</taxon>
        <taxon>Kitasatosporales</taxon>
        <taxon>Streptomycetaceae</taxon>
        <taxon>Streptomyces</taxon>
    </lineage>
</organism>
<name>A0ABN1T1C4_9ACTN</name>
<sequence>MGGTGLVPSHRCNLRGVCWTADRAQAKDSVFRTSISDDVDRLIRSICKALLTCDMIGTIAHLTTPET</sequence>
<reference evidence="1 2" key="1">
    <citation type="journal article" date="2019" name="Int. J. Syst. Evol. Microbiol.">
        <title>The Global Catalogue of Microorganisms (GCM) 10K type strain sequencing project: providing services to taxonomists for standard genome sequencing and annotation.</title>
        <authorList>
            <consortium name="The Broad Institute Genomics Platform"/>
            <consortium name="The Broad Institute Genome Sequencing Center for Infectious Disease"/>
            <person name="Wu L."/>
            <person name="Ma J."/>
        </authorList>
    </citation>
    <scope>NUCLEOTIDE SEQUENCE [LARGE SCALE GENOMIC DNA]</scope>
    <source>
        <strain evidence="1 2">JCM 11269</strain>
    </source>
</reference>
<proteinExistence type="predicted"/>
<gene>
    <name evidence="1" type="ORF">GCM10009564_31810</name>
</gene>
<evidence type="ECO:0000313" key="1">
    <source>
        <dbReference type="EMBL" id="GAA1011308.1"/>
    </source>
</evidence>
<evidence type="ECO:0000313" key="2">
    <source>
        <dbReference type="Proteomes" id="UP001501072"/>
    </source>
</evidence>
<protein>
    <submittedName>
        <fullName evidence="1">Uncharacterized protein</fullName>
    </submittedName>
</protein>
<comment type="caution">
    <text evidence="1">The sequence shown here is derived from an EMBL/GenBank/DDBJ whole genome shotgun (WGS) entry which is preliminary data.</text>
</comment>
<accession>A0ABN1T1C4</accession>